<organism evidence="13 14">
    <name type="scientific">Azospirillum cavernae</name>
    <dbReference type="NCBI Taxonomy" id="2320860"/>
    <lineage>
        <taxon>Bacteria</taxon>
        <taxon>Pseudomonadati</taxon>
        <taxon>Pseudomonadota</taxon>
        <taxon>Alphaproteobacteria</taxon>
        <taxon>Rhodospirillales</taxon>
        <taxon>Azospirillaceae</taxon>
        <taxon>Azospirillum</taxon>
    </lineage>
</organism>
<keyword evidence="6 10" id="KW-1133">Transmembrane helix</keyword>
<keyword evidence="14" id="KW-1185">Reference proteome</keyword>
<dbReference type="InterPro" id="IPR036412">
    <property type="entry name" value="HAD-like_sf"/>
</dbReference>
<dbReference type="Gene3D" id="1.20.120.520">
    <property type="entry name" value="nmb1532 protein domain like"/>
    <property type="match status" value="1"/>
</dbReference>
<evidence type="ECO:0000256" key="4">
    <source>
        <dbReference type="ARBA" id="ARBA00022723"/>
    </source>
</evidence>
<evidence type="ECO:0000256" key="2">
    <source>
        <dbReference type="ARBA" id="ARBA00006024"/>
    </source>
</evidence>
<evidence type="ECO:0000256" key="6">
    <source>
        <dbReference type="ARBA" id="ARBA00022989"/>
    </source>
</evidence>
<evidence type="ECO:0000313" key="13">
    <source>
        <dbReference type="EMBL" id="RJF79453.1"/>
    </source>
</evidence>
<keyword evidence="10" id="KW-0067">ATP-binding</keyword>
<feature type="domain" description="Hemerythrin-like" evidence="12">
    <location>
        <begin position="643"/>
        <end position="775"/>
    </location>
</feature>
<name>A0A418VSJ3_9PROT</name>
<dbReference type="EC" id="7.2.2.12" evidence="8"/>
<keyword evidence="10" id="KW-0547">Nucleotide-binding</keyword>
<dbReference type="PANTHER" id="PTHR48085:SF5">
    <property type="entry name" value="CADMIUM_ZINC-TRANSPORTING ATPASE HMA4-RELATED"/>
    <property type="match status" value="1"/>
</dbReference>
<dbReference type="Proteomes" id="UP000283458">
    <property type="component" value="Unassembled WGS sequence"/>
</dbReference>
<evidence type="ECO:0000256" key="7">
    <source>
        <dbReference type="ARBA" id="ARBA00023136"/>
    </source>
</evidence>
<sequence>MALPLFRKLALFALAAAGLMFGIGAWWLGEDRIAAWIWAAGSLPTLAVLLLHIVQAIRRGEAGLDIIAVLALSGTLALGEPLTSAVIALMVSSGQLLEGWAAARAQREMTALLDRAPRQANRCEADGQIVTIPLDDVKANDRLLVRAGDVLPVDGTLAAGVAVLDEAALTGEPLPTRHEAGGRLRSGATNVGDAFELIAVTTAADSAYAGIIRLVQAAQTSKAPASRLADRYALLFVPLALLVAGLAWLLSGDPNRALAVLVVATPCPLILAVPVAIVSGMSRCAKRGVLVKGAGALETLATVKTLLFDKTGTLTGGRARVVALEIGDDGKDANGQGGAIDPSEMLRLAASLDQASQHVLAEAIIAAAQARGLSLSAPTAVHEQPGAGLTGQVDGRRVSVGSVAYVEEQAPAPQPPPWRARFLRRMGYEGAAGVFVAVDGDMIGAILLADEIRPEAARSLRLLRKAGAERLVMVTGDRSDVAETIGAALGLDDVIADCTPADKVAAVEAAKRLGPTLMVGDGVNDAPALALADVGVAMGARGAAASSESADVVLLVDRLDRLAEAMRIARRSCRIAVESVLVGMGLSFVAMGVAAAGFLPPLSGAVLQEIIDVAVIANALRALGDGRFGRKADAFPAGEAAGLKAEHDALLPLLDRIRATGDRLSAGQTAPTKQDLADLATHLRDELLRHEQEDDRALYPKVARLIGGADPMAAMSRGHREIGQLVRRYGRMVADLPDDAPDDPAALHETQRVLYSLDAILRLHFAQEEEIYHALADAA</sequence>
<dbReference type="InterPro" id="IPR001757">
    <property type="entry name" value="P_typ_ATPase"/>
</dbReference>
<evidence type="ECO:0000256" key="9">
    <source>
        <dbReference type="ARBA" id="ARBA00047308"/>
    </source>
</evidence>
<dbReference type="SFLD" id="SFLDG00002">
    <property type="entry name" value="C1.7:_P-type_atpase_like"/>
    <property type="match status" value="1"/>
</dbReference>
<keyword evidence="10" id="KW-1003">Cell membrane</keyword>
<dbReference type="Gene3D" id="3.40.1110.10">
    <property type="entry name" value="Calcium-transporting ATPase, cytoplasmic domain N"/>
    <property type="match status" value="1"/>
</dbReference>
<dbReference type="NCBIfam" id="TIGR01525">
    <property type="entry name" value="ATPase-IB_hvy"/>
    <property type="match status" value="1"/>
</dbReference>
<dbReference type="OrthoDB" id="9760802at2"/>
<dbReference type="InterPro" id="IPR023214">
    <property type="entry name" value="HAD_sf"/>
</dbReference>
<evidence type="ECO:0000259" key="11">
    <source>
        <dbReference type="Pfam" id="PF00122"/>
    </source>
</evidence>
<dbReference type="Pfam" id="PF01814">
    <property type="entry name" value="Hemerythrin"/>
    <property type="match status" value="1"/>
</dbReference>
<dbReference type="GO" id="GO:0016463">
    <property type="term" value="F:P-type zinc transporter activity"/>
    <property type="evidence" value="ECO:0007669"/>
    <property type="project" value="UniProtKB-EC"/>
</dbReference>
<dbReference type="NCBIfam" id="TIGR01494">
    <property type="entry name" value="ATPase_P-type"/>
    <property type="match status" value="2"/>
</dbReference>
<dbReference type="InterPro" id="IPR018303">
    <property type="entry name" value="ATPase_P-typ_P_site"/>
</dbReference>
<keyword evidence="3 10" id="KW-0812">Transmembrane</keyword>
<dbReference type="PROSITE" id="PS00154">
    <property type="entry name" value="ATPASE_E1_E2"/>
    <property type="match status" value="1"/>
</dbReference>
<keyword evidence="4 10" id="KW-0479">Metal-binding</keyword>
<dbReference type="AlphaFoldDB" id="A0A418VSJ3"/>
<dbReference type="SUPFAM" id="SSF56784">
    <property type="entry name" value="HAD-like"/>
    <property type="match status" value="1"/>
</dbReference>
<dbReference type="SUPFAM" id="SSF81665">
    <property type="entry name" value="Calcium ATPase, transmembrane domain M"/>
    <property type="match status" value="1"/>
</dbReference>
<dbReference type="GO" id="GO:0005524">
    <property type="term" value="F:ATP binding"/>
    <property type="evidence" value="ECO:0007669"/>
    <property type="project" value="UniProtKB-UniRule"/>
</dbReference>
<dbReference type="InterPro" id="IPR027256">
    <property type="entry name" value="P-typ_ATPase_IB"/>
</dbReference>
<feature type="transmembrane region" description="Helical" evidence="10">
    <location>
        <begin position="62"/>
        <end position="79"/>
    </location>
</feature>
<evidence type="ECO:0000313" key="14">
    <source>
        <dbReference type="Proteomes" id="UP000283458"/>
    </source>
</evidence>
<reference evidence="13 14" key="1">
    <citation type="submission" date="2018-09" db="EMBL/GenBank/DDBJ databases">
        <authorList>
            <person name="Zhu H."/>
        </authorList>
    </citation>
    <scope>NUCLEOTIDE SEQUENCE [LARGE SCALE GENOMIC DNA]</scope>
    <source>
        <strain evidence="13 14">K2W22B-5</strain>
    </source>
</reference>
<dbReference type="InterPro" id="IPR008250">
    <property type="entry name" value="ATPase_P-typ_transduc_dom_A_sf"/>
</dbReference>
<dbReference type="PANTHER" id="PTHR48085">
    <property type="entry name" value="CADMIUM/ZINC-TRANSPORTING ATPASE HMA2-RELATED"/>
    <property type="match status" value="1"/>
</dbReference>
<dbReference type="InterPro" id="IPR059000">
    <property type="entry name" value="ATPase_P-type_domA"/>
</dbReference>
<feature type="transmembrane region" description="Helical" evidence="10">
    <location>
        <begin position="232"/>
        <end position="251"/>
    </location>
</feature>
<evidence type="ECO:0000256" key="8">
    <source>
        <dbReference type="ARBA" id="ARBA00039097"/>
    </source>
</evidence>
<dbReference type="Pfam" id="PF00122">
    <property type="entry name" value="E1-E2_ATPase"/>
    <property type="match status" value="1"/>
</dbReference>
<gene>
    <name evidence="13" type="ORF">D3877_22030</name>
</gene>
<keyword evidence="7 10" id="KW-0472">Membrane</keyword>
<comment type="caution">
    <text evidence="13">The sequence shown here is derived from an EMBL/GenBank/DDBJ whole genome shotgun (WGS) entry which is preliminary data.</text>
</comment>
<comment type="similarity">
    <text evidence="2 10">Belongs to the cation transport ATPase (P-type) (TC 3.A.3) family. Type IB subfamily.</text>
</comment>
<feature type="transmembrane region" description="Helical" evidence="10">
    <location>
        <begin position="35"/>
        <end position="55"/>
    </location>
</feature>
<dbReference type="InterPro" id="IPR051014">
    <property type="entry name" value="Cation_Transport_ATPase_IB"/>
</dbReference>
<evidence type="ECO:0000256" key="5">
    <source>
        <dbReference type="ARBA" id="ARBA00022967"/>
    </source>
</evidence>
<dbReference type="InterPro" id="IPR044492">
    <property type="entry name" value="P_typ_ATPase_HD_dom"/>
</dbReference>
<dbReference type="SUPFAM" id="SSF81653">
    <property type="entry name" value="Calcium ATPase, transduction domain A"/>
    <property type="match status" value="1"/>
</dbReference>
<comment type="catalytic activity">
    <reaction evidence="9">
        <text>Zn(2+)(in) + ATP + H2O = Zn(2+)(out) + ADP + phosphate + H(+)</text>
        <dbReference type="Rhea" id="RHEA:20621"/>
        <dbReference type="ChEBI" id="CHEBI:15377"/>
        <dbReference type="ChEBI" id="CHEBI:15378"/>
        <dbReference type="ChEBI" id="CHEBI:29105"/>
        <dbReference type="ChEBI" id="CHEBI:30616"/>
        <dbReference type="ChEBI" id="CHEBI:43474"/>
        <dbReference type="ChEBI" id="CHEBI:456216"/>
        <dbReference type="EC" id="7.2.2.12"/>
    </reaction>
</comment>
<evidence type="ECO:0000256" key="3">
    <source>
        <dbReference type="ARBA" id="ARBA00022692"/>
    </source>
</evidence>
<evidence type="ECO:0000256" key="1">
    <source>
        <dbReference type="ARBA" id="ARBA00004370"/>
    </source>
</evidence>
<feature type="transmembrane region" description="Helical" evidence="10">
    <location>
        <begin position="257"/>
        <end position="278"/>
    </location>
</feature>
<dbReference type="SFLD" id="SFLDS00003">
    <property type="entry name" value="Haloacid_Dehalogenase"/>
    <property type="match status" value="1"/>
</dbReference>
<keyword evidence="5" id="KW-1278">Translocase</keyword>
<dbReference type="GO" id="GO:0005886">
    <property type="term" value="C:plasma membrane"/>
    <property type="evidence" value="ECO:0007669"/>
    <property type="project" value="UniProtKB-SubCell"/>
</dbReference>
<evidence type="ECO:0000259" key="12">
    <source>
        <dbReference type="Pfam" id="PF01814"/>
    </source>
</evidence>
<dbReference type="InterPro" id="IPR012312">
    <property type="entry name" value="Hemerythrin-like"/>
</dbReference>
<dbReference type="EMBL" id="QYUL01000003">
    <property type="protein sequence ID" value="RJF79453.1"/>
    <property type="molecule type" value="Genomic_DNA"/>
</dbReference>
<dbReference type="RefSeq" id="WP_119832911.1">
    <property type="nucleotide sequence ID" value="NZ_QYUL01000003.1"/>
</dbReference>
<dbReference type="Pfam" id="PF00702">
    <property type="entry name" value="Hydrolase"/>
    <property type="match status" value="1"/>
</dbReference>
<feature type="domain" description="P-type ATPase A" evidence="11">
    <location>
        <begin position="116"/>
        <end position="216"/>
    </location>
</feature>
<dbReference type="Gene3D" id="3.40.50.1000">
    <property type="entry name" value="HAD superfamily/HAD-like"/>
    <property type="match status" value="1"/>
</dbReference>
<feature type="transmembrane region" description="Helical" evidence="10">
    <location>
        <begin position="9"/>
        <end position="29"/>
    </location>
</feature>
<dbReference type="InterPro" id="IPR023298">
    <property type="entry name" value="ATPase_P-typ_TM_dom_sf"/>
</dbReference>
<dbReference type="GO" id="GO:0015086">
    <property type="term" value="F:cadmium ion transmembrane transporter activity"/>
    <property type="evidence" value="ECO:0007669"/>
    <property type="project" value="TreeGrafter"/>
</dbReference>
<feature type="transmembrane region" description="Helical" evidence="10">
    <location>
        <begin position="575"/>
        <end position="599"/>
    </location>
</feature>
<dbReference type="InterPro" id="IPR023299">
    <property type="entry name" value="ATPase_P-typ_cyto_dom_N"/>
</dbReference>
<protein>
    <recommendedName>
        <fullName evidence="8">P-type Zn(2+) transporter</fullName>
        <ecNumber evidence="8">7.2.2.12</ecNumber>
    </recommendedName>
</protein>
<proteinExistence type="inferred from homology"/>
<comment type="subcellular location">
    <subcellularLocation>
        <location evidence="10">Cell membrane</location>
    </subcellularLocation>
    <subcellularLocation>
        <location evidence="1">Membrane</location>
    </subcellularLocation>
</comment>
<dbReference type="GO" id="GO:0046872">
    <property type="term" value="F:metal ion binding"/>
    <property type="evidence" value="ECO:0007669"/>
    <property type="project" value="UniProtKB-KW"/>
</dbReference>
<accession>A0A418VSJ3</accession>
<dbReference type="SFLD" id="SFLDF00027">
    <property type="entry name" value="p-type_atpase"/>
    <property type="match status" value="1"/>
</dbReference>
<evidence type="ECO:0000256" key="10">
    <source>
        <dbReference type="RuleBase" id="RU362081"/>
    </source>
</evidence>
<dbReference type="Gene3D" id="2.70.150.10">
    <property type="entry name" value="Calcium-transporting ATPase, cytoplasmic transduction domain A"/>
    <property type="match status" value="1"/>
</dbReference>
<dbReference type="GO" id="GO:0016887">
    <property type="term" value="F:ATP hydrolysis activity"/>
    <property type="evidence" value="ECO:0007669"/>
    <property type="project" value="InterPro"/>
</dbReference>
<dbReference type="PRINTS" id="PR00119">
    <property type="entry name" value="CATATPASE"/>
</dbReference>